<dbReference type="EMBL" id="CM044705">
    <property type="protein sequence ID" value="KAI5664796.1"/>
    <property type="molecule type" value="Genomic_DNA"/>
</dbReference>
<keyword evidence="2" id="KW-1185">Reference proteome</keyword>
<comment type="caution">
    <text evidence="1">The sequence shown here is derived from an EMBL/GenBank/DDBJ whole genome shotgun (WGS) entry which is preliminary data.</text>
</comment>
<accession>A0ACC0AVL7</accession>
<organism evidence="1 2">
    <name type="scientific">Catharanthus roseus</name>
    <name type="common">Madagascar periwinkle</name>
    <name type="synonym">Vinca rosea</name>
    <dbReference type="NCBI Taxonomy" id="4058"/>
    <lineage>
        <taxon>Eukaryota</taxon>
        <taxon>Viridiplantae</taxon>
        <taxon>Streptophyta</taxon>
        <taxon>Embryophyta</taxon>
        <taxon>Tracheophyta</taxon>
        <taxon>Spermatophyta</taxon>
        <taxon>Magnoliopsida</taxon>
        <taxon>eudicotyledons</taxon>
        <taxon>Gunneridae</taxon>
        <taxon>Pentapetalae</taxon>
        <taxon>asterids</taxon>
        <taxon>lamiids</taxon>
        <taxon>Gentianales</taxon>
        <taxon>Apocynaceae</taxon>
        <taxon>Rauvolfioideae</taxon>
        <taxon>Vinceae</taxon>
        <taxon>Catharanthinae</taxon>
        <taxon>Catharanthus</taxon>
    </lineage>
</organism>
<proteinExistence type="predicted"/>
<protein>
    <submittedName>
        <fullName evidence="1">Uncharacterized protein</fullName>
    </submittedName>
</protein>
<gene>
    <name evidence="1" type="ORF">M9H77_24119</name>
</gene>
<evidence type="ECO:0000313" key="2">
    <source>
        <dbReference type="Proteomes" id="UP001060085"/>
    </source>
</evidence>
<evidence type="ECO:0000313" key="1">
    <source>
        <dbReference type="EMBL" id="KAI5664796.1"/>
    </source>
</evidence>
<sequence length="138" mass="15415">MSTTKAKVRLQLKLKSALGSIGPLQEIHQGQILVGPKQPTSYQPKSGAPQVHKNYEIPTNSSGKVDTINPSHQHKKSNSKILLHKWLALIKAQRSNITLLTRTWWTEVERSPPNQPIVVAPRESELQSVMENLEAVEV</sequence>
<reference evidence="2" key="1">
    <citation type="journal article" date="2023" name="Nat. Plants">
        <title>Single-cell RNA sequencing provides a high-resolution roadmap for understanding the multicellular compartmentation of specialized metabolism.</title>
        <authorList>
            <person name="Sun S."/>
            <person name="Shen X."/>
            <person name="Li Y."/>
            <person name="Li Y."/>
            <person name="Wang S."/>
            <person name="Li R."/>
            <person name="Zhang H."/>
            <person name="Shen G."/>
            <person name="Guo B."/>
            <person name="Wei J."/>
            <person name="Xu J."/>
            <person name="St-Pierre B."/>
            <person name="Chen S."/>
            <person name="Sun C."/>
        </authorList>
    </citation>
    <scope>NUCLEOTIDE SEQUENCE [LARGE SCALE GENOMIC DNA]</scope>
</reference>
<dbReference type="Proteomes" id="UP001060085">
    <property type="component" value="Linkage Group LG05"/>
</dbReference>
<name>A0ACC0AVL7_CATRO</name>